<name>A0A221KAY8_VITFI</name>
<sequence length="140" mass="15401">MLGSEQRHSGWGLSVDHKVGRDWNLFGRYGQRTQGDAAFNKALTVGFEHGGRAWGRGHDALGVAVGWLRTSSAWQSATLADPTLVGYTASGSERLAELYYRMKLSEKIELTPDVQIIQRPGGDDQARRVTLWGLRAAIGF</sequence>
<dbReference type="PANTHER" id="PTHR37944">
    <property type="entry name" value="PORIN B"/>
    <property type="match status" value="1"/>
</dbReference>
<dbReference type="InterPro" id="IPR038673">
    <property type="entry name" value="OprB_sf"/>
</dbReference>
<proteinExistence type="inferred from homology"/>
<dbReference type="GO" id="GO:0015288">
    <property type="term" value="F:porin activity"/>
    <property type="evidence" value="ECO:0007669"/>
    <property type="project" value="InterPro"/>
</dbReference>
<dbReference type="PANTHER" id="PTHR37944:SF1">
    <property type="entry name" value="PORIN B"/>
    <property type="match status" value="1"/>
</dbReference>
<dbReference type="InterPro" id="IPR052932">
    <property type="entry name" value="OprB_Porin"/>
</dbReference>
<dbReference type="KEGG" id="vff:VITFI_CDS0360"/>
<evidence type="ECO:0000256" key="2">
    <source>
        <dbReference type="RuleBase" id="RU363072"/>
    </source>
</evidence>
<comment type="similarity">
    <text evidence="1 2">Belongs to the OprB family.</text>
</comment>
<protein>
    <submittedName>
        <fullName evidence="3">Uncharacterized protein</fullName>
    </submittedName>
</protein>
<accession>A0A221KAY8</accession>
<dbReference type="GO" id="GO:0008643">
    <property type="term" value="P:carbohydrate transport"/>
    <property type="evidence" value="ECO:0007669"/>
    <property type="project" value="InterPro"/>
</dbReference>
<evidence type="ECO:0000313" key="4">
    <source>
        <dbReference type="Proteomes" id="UP000199729"/>
    </source>
</evidence>
<dbReference type="EMBL" id="CP022423">
    <property type="protein sequence ID" value="ASM76139.1"/>
    <property type="molecule type" value="Genomic_DNA"/>
</dbReference>
<dbReference type="Gene3D" id="2.40.160.180">
    <property type="entry name" value="Carbohydrate-selective porin OprB"/>
    <property type="match status" value="1"/>
</dbReference>
<organism evidence="3 4">
    <name type="scientific">Vitreoscilla filiformis</name>
    <dbReference type="NCBI Taxonomy" id="63"/>
    <lineage>
        <taxon>Bacteria</taxon>
        <taxon>Pseudomonadati</taxon>
        <taxon>Pseudomonadota</taxon>
        <taxon>Betaproteobacteria</taxon>
        <taxon>Neisseriales</taxon>
        <taxon>Neisseriaceae</taxon>
        <taxon>Vitreoscilla</taxon>
    </lineage>
</organism>
<reference evidence="3 4" key="1">
    <citation type="submission" date="2017-07" db="EMBL/GenBank/DDBJ databases">
        <title>Complete Genome Sequence of the cosmetic ferment Vitreoscilla filiformis (ATCC15551).</title>
        <authorList>
            <person name="Contreras S."/>
            <person name="Sagory-Zalkind P."/>
            <person name="Blanquart H."/>
            <person name="Iltis A."/>
            <person name="Morand S.C."/>
        </authorList>
    </citation>
    <scope>NUCLEOTIDE SEQUENCE [LARGE SCALE GENOMIC DNA]</scope>
    <source>
        <strain evidence="3 4">ATCC 15551</strain>
    </source>
</reference>
<gene>
    <name evidence="3" type="ORF">VITFI_CDS0360</name>
</gene>
<dbReference type="Proteomes" id="UP000199729">
    <property type="component" value="Chromosome"/>
</dbReference>
<dbReference type="InterPro" id="IPR007049">
    <property type="entry name" value="Carb-sel_porin_OprB"/>
</dbReference>
<dbReference type="Pfam" id="PF04966">
    <property type="entry name" value="OprB"/>
    <property type="match status" value="1"/>
</dbReference>
<keyword evidence="4" id="KW-1185">Reference proteome</keyword>
<evidence type="ECO:0000313" key="3">
    <source>
        <dbReference type="EMBL" id="ASM76139.1"/>
    </source>
</evidence>
<dbReference type="AlphaFoldDB" id="A0A221KAY8"/>
<evidence type="ECO:0000256" key="1">
    <source>
        <dbReference type="ARBA" id="ARBA00008769"/>
    </source>
</evidence>
<dbReference type="GO" id="GO:0016020">
    <property type="term" value="C:membrane"/>
    <property type="evidence" value="ECO:0007669"/>
    <property type="project" value="InterPro"/>
</dbReference>